<sequence length="184" mass="19813">MEVEVAHPRSPEANDGGSQLGDRLERGLPVVAAADRQQGPRLACGLEVMQGGRRQSLVPVDVQHEAVARPGPQERGDPRGLGEVRCGDGDGQERVGRQGRARVERGSEESRRVHVLGDAVDDRLEACGGAPRDVEHGSERDERLRPDGDEEPCGPDDTRRHGHATSRIWLRTAATSSAGTSTRP</sequence>
<accession>A0ABN2JJ99</accession>
<evidence type="ECO:0000256" key="1">
    <source>
        <dbReference type="SAM" id="MobiDB-lite"/>
    </source>
</evidence>
<name>A0ABN2JJ99_9ACTN</name>
<evidence type="ECO:0000313" key="2">
    <source>
        <dbReference type="EMBL" id="GAA1726944.1"/>
    </source>
</evidence>
<feature type="compositionally biased region" description="Basic and acidic residues" evidence="1">
    <location>
        <begin position="1"/>
        <end position="12"/>
    </location>
</feature>
<feature type="compositionally biased region" description="Low complexity" evidence="1">
    <location>
        <begin position="172"/>
        <end position="184"/>
    </location>
</feature>
<feature type="region of interest" description="Disordered" evidence="1">
    <location>
        <begin position="124"/>
        <end position="184"/>
    </location>
</feature>
<comment type="caution">
    <text evidence="2">The sequence shown here is derived from an EMBL/GenBank/DDBJ whole genome shotgun (WGS) entry which is preliminary data.</text>
</comment>
<keyword evidence="3" id="KW-1185">Reference proteome</keyword>
<organism evidence="2 3">
    <name type="scientific">Aeromicrobium alkaliterrae</name>
    <dbReference type="NCBI Taxonomy" id="302168"/>
    <lineage>
        <taxon>Bacteria</taxon>
        <taxon>Bacillati</taxon>
        <taxon>Actinomycetota</taxon>
        <taxon>Actinomycetes</taxon>
        <taxon>Propionibacteriales</taxon>
        <taxon>Nocardioidaceae</taxon>
        <taxon>Aeromicrobium</taxon>
    </lineage>
</organism>
<dbReference type="Proteomes" id="UP001501057">
    <property type="component" value="Unassembled WGS sequence"/>
</dbReference>
<feature type="compositionally biased region" description="Basic and acidic residues" evidence="1">
    <location>
        <begin position="132"/>
        <end position="147"/>
    </location>
</feature>
<dbReference type="EMBL" id="BAAAME010000002">
    <property type="protein sequence ID" value="GAA1726944.1"/>
    <property type="molecule type" value="Genomic_DNA"/>
</dbReference>
<reference evidence="2 3" key="1">
    <citation type="journal article" date="2019" name="Int. J. Syst. Evol. Microbiol.">
        <title>The Global Catalogue of Microorganisms (GCM) 10K type strain sequencing project: providing services to taxonomists for standard genome sequencing and annotation.</title>
        <authorList>
            <consortium name="The Broad Institute Genomics Platform"/>
            <consortium name="The Broad Institute Genome Sequencing Center for Infectious Disease"/>
            <person name="Wu L."/>
            <person name="Ma J."/>
        </authorList>
    </citation>
    <scope>NUCLEOTIDE SEQUENCE [LARGE SCALE GENOMIC DNA]</scope>
    <source>
        <strain evidence="2 3">JCM 13518</strain>
    </source>
</reference>
<evidence type="ECO:0000313" key="3">
    <source>
        <dbReference type="Proteomes" id="UP001501057"/>
    </source>
</evidence>
<proteinExistence type="predicted"/>
<feature type="region of interest" description="Disordered" evidence="1">
    <location>
        <begin position="1"/>
        <end position="25"/>
    </location>
</feature>
<feature type="region of interest" description="Disordered" evidence="1">
    <location>
        <begin position="68"/>
        <end position="110"/>
    </location>
</feature>
<gene>
    <name evidence="2" type="ORF">GCM10009710_04510</name>
</gene>
<protein>
    <submittedName>
        <fullName evidence="2">Uncharacterized protein</fullName>
    </submittedName>
</protein>